<evidence type="ECO:0000256" key="1">
    <source>
        <dbReference type="PROSITE-ProRule" id="PRU00708"/>
    </source>
</evidence>
<gene>
    <name evidence="2" type="ORF">GUJ93_ZPchr0006g42149</name>
</gene>
<reference evidence="2" key="2">
    <citation type="submission" date="2021-02" db="EMBL/GenBank/DDBJ databases">
        <authorList>
            <person name="Kimball J.A."/>
            <person name="Haas M.W."/>
            <person name="Macchietto M."/>
            <person name="Kono T."/>
            <person name="Duquette J."/>
            <person name="Shao M."/>
        </authorList>
    </citation>
    <scope>NUCLEOTIDE SEQUENCE</scope>
    <source>
        <tissue evidence="2">Fresh leaf tissue</tissue>
    </source>
</reference>
<evidence type="ECO:0000313" key="2">
    <source>
        <dbReference type="EMBL" id="KAG8071167.1"/>
    </source>
</evidence>
<name>A0A8J5STM2_ZIZPA</name>
<dbReference type="FunFam" id="1.25.40.10:FF:000090">
    <property type="entry name" value="Pentatricopeptide repeat-containing protein, chloroplastic"/>
    <property type="match status" value="1"/>
</dbReference>
<comment type="caution">
    <text evidence="2">The sequence shown here is derived from an EMBL/GenBank/DDBJ whole genome shotgun (WGS) entry which is preliminary data.</text>
</comment>
<accession>A0A8J5STM2</accession>
<dbReference type="InterPro" id="IPR046960">
    <property type="entry name" value="PPR_At4g14850-like_plant"/>
</dbReference>
<dbReference type="GO" id="GO:0009451">
    <property type="term" value="P:RNA modification"/>
    <property type="evidence" value="ECO:0007669"/>
    <property type="project" value="InterPro"/>
</dbReference>
<dbReference type="EMBL" id="JAAALK010000283">
    <property type="protein sequence ID" value="KAG8071167.1"/>
    <property type="molecule type" value="Genomic_DNA"/>
</dbReference>
<dbReference type="OrthoDB" id="185373at2759"/>
<dbReference type="Pfam" id="PF01535">
    <property type="entry name" value="PPR"/>
    <property type="match status" value="5"/>
</dbReference>
<sequence>MTRRRLVSLLLGRDATRSRAGATDAAAVVHAASVKAGHDADARLSNHLLSAYGTAGFLASARRVFDGMPRRSLVAWSALISCHVQAGRPDLALALFARMDMDARPNEYVYGSVLRSCGALRTLAVGVQVHADAVKNGFLGVSFVANSVISMYMKCRCFEDGYAAFKSLVEPNVVSYNAAISGLAESSQPQRGLEVFKLMKLQGLHPDRFSYAGVLGICIPLALRCTGELLHGEAIKIGLDIAVFVGNVILDMYSKIGTITDAEKVFRCMEEKDVITWNTHIAAYSRHGVHIGALMVFKDMVDIDHDTTVLPDDHTLSSALAACAELSFIRHGEQVHGHLIRSRKDPDVAVGNAIIDMYAKCGKMVLAARVFDRLPSQILLSWNTMISGFGKQGNASEAIKMFDRMKEAGIVPDSVTFTALIAACNHAGWVNKGMEFFNCMRETYRISPRIEHVSCIADLLGRAGMLQEAEQYFRSSELRHDPVALGSLLSASRVHGDAGTGERAARRLLALGPTTSSPYVLLSQLYASDKRWDNVAEARGILKNRLPKKDAAWSVI</sequence>
<proteinExistence type="predicted"/>
<dbReference type="PROSITE" id="PS51375">
    <property type="entry name" value="PPR"/>
    <property type="match status" value="3"/>
</dbReference>
<dbReference type="NCBIfam" id="TIGR00756">
    <property type="entry name" value="PPR"/>
    <property type="match status" value="3"/>
</dbReference>
<dbReference type="PANTHER" id="PTHR47926">
    <property type="entry name" value="PENTATRICOPEPTIDE REPEAT-CONTAINING PROTEIN"/>
    <property type="match status" value="1"/>
</dbReference>
<organism evidence="2 3">
    <name type="scientific">Zizania palustris</name>
    <name type="common">Northern wild rice</name>
    <dbReference type="NCBI Taxonomy" id="103762"/>
    <lineage>
        <taxon>Eukaryota</taxon>
        <taxon>Viridiplantae</taxon>
        <taxon>Streptophyta</taxon>
        <taxon>Embryophyta</taxon>
        <taxon>Tracheophyta</taxon>
        <taxon>Spermatophyta</taxon>
        <taxon>Magnoliopsida</taxon>
        <taxon>Liliopsida</taxon>
        <taxon>Poales</taxon>
        <taxon>Poaceae</taxon>
        <taxon>BOP clade</taxon>
        <taxon>Oryzoideae</taxon>
        <taxon>Oryzeae</taxon>
        <taxon>Zizaniinae</taxon>
        <taxon>Zizania</taxon>
    </lineage>
</organism>
<evidence type="ECO:0008006" key="4">
    <source>
        <dbReference type="Google" id="ProtNLM"/>
    </source>
</evidence>
<dbReference type="Proteomes" id="UP000729402">
    <property type="component" value="Unassembled WGS sequence"/>
</dbReference>
<dbReference type="InterPro" id="IPR002885">
    <property type="entry name" value="PPR_rpt"/>
</dbReference>
<reference evidence="2" key="1">
    <citation type="journal article" date="2021" name="bioRxiv">
        <title>Whole Genome Assembly and Annotation of Northern Wild Rice, Zizania palustris L., Supports a Whole Genome Duplication in the Zizania Genus.</title>
        <authorList>
            <person name="Haas M."/>
            <person name="Kono T."/>
            <person name="Macchietto M."/>
            <person name="Millas R."/>
            <person name="McGilp L."/>
            <person name="Shao M."/>
            <person name="Duquette J."/>
            <person name="Hirsch C.N."/>
            <person name="Kimball J."/>
        </authorList>
    </citation>
    <scope>NUCLEOTIDE SEQUENCE</scope>
    <source>
        <tissue evidence="2">Fresh leaf tissue</tissue>
    </source>
</reference>
<dbReference type="PANTHER" id="PTHR47926:SF452">
    <property type="entry name" value="PENTATRICOPEPTIDE REPEAT-CONTAINING PROTEIN"/>
    <property type="match status" value="1"/>
</dbReference>
<dbReference type="AlphaFoldDB" id="A0A8J5STM2"/>
<feature type="repeat" description="PPR" evidence="1">
    <location>
        <begin position="172"/>
        <end position="206"/>
    </location>
</feature>
<evidence type="ECO:0000313" key="3">
    <source>
        <dbReference type="Proteomes" id="UP000729402"/>
    </source>
</evidence>
<keyword evidence="3" id="KW-1185">Reference proteome</keyword>
<dbReference type="Pfam" id="PF20431">
    <property type="entry name" value="E_motif"/>
    <property type="match status" value="1"/>
</dbReference>
<feature type="repeat" description="PPR" evidence="1">
    <location>
        <begin position="273"/>
        <end position="307"/>
    </location>
</feature>
<dbReference type="GO" id="GO:0003723">
    <property type="term" value="F:RNA binding"/>
    <property type="evidence" value="ECO:0007669"/>
    <property type="project" value="InterPro"/>
</dbReference>
<dbReference type="Pfam" id="PF13041">
    <property type="entry name" value="PPR_2"/>
    <property type="match status" value="2"/>
</dbReference>
<protein>
    <recommendedName>
        <fullName evidence="4">Pentatricopeptide repeat-containing protein</fullName>
    </recommendedName>
</protein>
<dbReference type="InterPro" id="IPR046848">
    <property type="entry name" value="E_motif"/>
</dbReference>
<feature type="repeat" description="PPR" evidence="1">
    <location>
        <begin position="378"/>
        <end position="412"/>
    </location>
</feature>